<evidence type="ECO:0000313" key="4">
    <source>
        <dbReference type="Proteomes" id="UP000005801"/>
    </source>
</evidence>
<accession>A6G3J4</accession>
<evidence type="ECO:0000313" key="3">
    <source>
        <dbReference type="EMBL" id="EDM79601.1"/>
    </source>
</evidence>
<dbReference type="SUPFAM" id="SSF52540">
    <property type="entry name" value="P-loop containing nucleoside triphosphate hydrolases"/>
    <property type="match status" value="1"/>
</dbReference>
<dbReference type="STRING" id="391625.PPSIR1_21274"/>
<keyword evidence="2" id="KW-0472">Membrane</keyword>
<feature type="transmembrane region" description="Helical" evidence="2">
    <location>
        <begin position="205"/>
        <end position="226"/>
    </location>
</feature>
<comment type="caution">
    <text evidence="3">The sequence shown here is derived from an EMBL/GenBank/DDBJ whole genome shotgun (WGS) entry which is preliminary data.</text>
</comment>
<keyword evidence="2" id="KW-1133">Transmembrane helix</keyword>
<keyword evidence="2" id="KW-0812">Transmembrane</keyword>
<dbReference type="eggNOG" id="COG0464">
    <property type="taxonomic scope" value="Bacteria"/>
</dbReference>
<dbReference type="Proteomes" id="UP000005801">
    <property type="component" value="Unassembled WGS sequence"/>
</dbReference>
<organism evidence="3 4">
    <name type="scientific">Plesiocystis pacifica SIR-1</name>
    <dbReference type="NCBI Taxonomy" id="391625"/>
    <lineage>
        <taxon>Bacteria</taxon>
        <taxon>Pseudomonadati</taxon>
        <taxon>Myxococcota</taxon>
        <taxon>Polyangia</taxon>
        <taxon>Nannocystales</taxon>
        <taxon>Nannocystaceae</taxon>
        <taxon>Plesiocystis</taxon>
    </lineage>
</organism>
<feature type="transmembrane region" description="Helical" evidence="2">
    <location>
        <begin position="539"/>
        <end position="565"/>
    </location>
</feature>
<dbReference type="InterPro" id="IPR027417">
    <property type="entry name" value="P-loop_NTPase"/>
</dbReference>
<feature type="transmembrane region" description="Helical" evidence="2">
    <location>
        <begin position="317"/>
        <end position="337"/>
    </location>
</feature>
<name>A6G3J4_9BACT</name>
<reference evidence="3 4" key="1">
    <citation type="submission" date="2007-06" db="EMBL/GenBank/DDBJ databases">
        <authorList>
            <person name="Shimkets L."/>
            <person name="Ferriera S."/>
            <person name="Johnson J."/>
            <person name="Kravitz S."/>
            <person name="Beeson K."/>
            <person name="Sutton G."/>
            <person name="Rogers Y.-H."/>
            <person name="Friedman R."/>
            <person name="Frazier M."/>
            <person name="Venter J.C."/>
        </authorList>
    </citation>
    <scope>NUCLEOTIDE SEQUENCE [LARGE SCALE GENOMIC DNA]</scope>
    <source>
        <strain evidence="3 4">SIR-1</strain>
    </source>
</reference>
<dbReference type="OrthoDB" id="7052531at2"/>
<gene>
    <name evidence="3" type="ORF">PPSIR1_21274</name>
</gene>
<feature type="transmembrane region" description="Helical" evidence="2">
    <location>
        <begin position="349"/>
        <end position="370"/>
    </location>
</feature>
<feature type="region of interest" description="Disordered" evidence="1">
    <location>
        <begin position="2184"/>
        <end position="2230"/>
    </location>
</feature>
<keyword evidence="4" id="KW-1185">Reference proteome</keyword>
<feature type="transmembrane region" description="Helical" evidence="2">
    <location>
        <begin position="247"/>
        <end position="265"/>
    </location>
</feature>
<feature type="compositionally biased region" description="Basic residues" evidence="1">
    <location>
        <begin position="2184"/>
        <end position="2224"/>
    </location>
</feature>
<feature type="transmembrane region" description="Helical" evidence="2">
    <location>
        <begin position="426"/>
        <end position="447"/>
    </location>
</feature>
<proteinExistence type="predicted"/>
<feature type="transmembrane region" description="Helical" evidence="2">
    <location>
        <begin position="160"/>
        <end position="185"/>
    </location>
</feature>
<evidence type="ECO:0000256" key="2">
    <source>
        <dbReference type="SAM" id="Phobius"/>
    </source>
</evidence>
<feature type="transmembrane region" description="Helical" evidence="2">
    <location>
        <begin position="285"/>
        <end position="305"/>
    </location>
</feature>
<dbReference type="EMBL" id="ABCS01000018">
    <property type="protein sequence ID" value="EDM79601.1"/>
    <property type="molecule type" value="Genomic_DNA"/>
</dbReference>
<evidence type="ECO:0000256" key="1">
    <source>
        <dbReference type="SAM" id="MobiDB-lite"/>
    </source>
</evidence>
<feature type="transmembrane region" description="Helical" evidence="2">
    <location>
        <begin position="391"/>
        <end position="414"/>
    </location>
</feature>
<protein>
    <submittedName>
        <fullName evidence="3">Uncharacterized protein</fullName>
    </submittedName>
</protein>
<feature type="transmembrane region" description="Helical" evidence="2">
    <location>
        <begin position="87"/>
        <end position="107"/>
    </location>
</feature>
<sequence>MVPFGRYVSRSKDEPGDNQVLVGRDGQRAHFRDLLLNHGPRGAFLVTGQRGAGKTSFVHETLREYDADVFSRALRSEVGRSIFWDRVMFMLVGALGLVLLLLAHEVFNILLFLEESWYMPQDERVRSLVWFAIAPFLIVCASPVLYCWKLTQATTMKRWQAAGLTVAFVLIAVGLTLPVEVAHFLGRKEGALSNLGQLNFSPHVTAARMFLATTVFAVVSQSFSAVQRDSKVPKSHGFLSPNRSPRLRRTTVLATALAVLAPLSFELSLMTMCGLDTQACEPIAYYGNLSLGFHALALFWLMREWSLLSKGEPKHRAILPSIFAFFVSAVLFFTGTMDYAGAEAGFSPWAVYGGAVVLSSLGLAVALALAPLEVVGENHRTMFAARPRSALVLKAAAMVLVSVQLLSPLVQILLVGQAKVEIDATHWPLALLPLLFFLFTLEYEWIVRPFAWLRDDRARDLSRGLDAVSGYTPAEQDAYYTAEQHAHRVLARQTFHWWLYHSWLRTLTIHVNLGFDTLEHQHVVHAMLAGLRVAFHRRFVAWASPVAMLFVVVKVLLILVLSTLIGDRLFAPPAPVVDIHGAQQWTVERKRAQEGNAREPSALKQRLDDDAALQTRKVEALRDSLEAWFGQAFSCQGEGSDLLASRAMEARAECSLRALEEWEVQRRALEARSDIDRGGARASLGASKLGPAQGYLVDAQVEYTMSYAMAEAGCLYFPDGVADHSLIRPLARYPTLMTWVYQPLVGGRFDLPAHGGPERCTELEEQLGPTLRAEVEEALAQEASTAIVDPVYRSDLALCEFLPCVKPLPIPRREPSSGNLRGQAAWNDAVQVWRGRVPISHEGVTVRLYHLLTFLVLYLIVRLIERQYSITPYSPLLKRLDEVLDSIAGRRGVSAHSSRMTLRGSLGSLTTPHVVESKEFEKSDPRTIEIALMQILEEMRAPRLPFISRRQLSLPAPEITFVFDELDKLGARGDPERDEAELSPEDLAARGAEDMRTRKINGLFADMKNLLSGAPARFIMVGGRNLHDEWLADLTARVPLLTNIFRASIYLPSLLTDNPEPDKARWSRRIGQYVDKQHERARSNYRSWRDDYTRLSIAMQRRPEFSLGFVQPRIEAPRGSAAVQEEHKASLSFVECVPGAPEMATLWSRCMQEDFVDFLTFRSMGNPKKLKELLESFVRPTGRVARSEALRWSSKLGESDHVLLFSEDERFRVQFVATVCRRLAANFELRYAQRDDKLVLALFYFSDFLFKFHQRAFTWTNLERVDELVHVHRAPDHRKLLEELVLSWSERMLHPILNGLYAYRFRSDVTREIVYISRRSKEEMAAFNFTLDESQALKSMYKRTILAMGDDAPHDVLAGLGELFEFDQEFDSARYYYGMALAKLDGQFRGRMGHGTRNPVRDVILSSFSEGEAKDSAGQNIAWGVTRLRLMLQVGLTFELSRNYERAASEYRDARSFARTLLATYLDSEWPNFEPWSDDKVARPKGAKSLEQVRLHSLKHLNILYQGAYAEAWIAEKMSGGVDTSTSLVEEELYHLRLVLPFVGSTSTEGPKTPDPVNVRHSNFSLIMAELHNKAGDLYFFKGRQIPQAADLKKQLPTGAQATGEALTILKLRGGAEGYLLRAYYHYALGLHDLRRFIHTRLASSGPKYNVWSPKKPGEPLASTIEFRGWSDFMFRVAGSGLADLAESALSRVSLFGLIEGILTGERRRRSSAPRPEIIDFNAIAKSFNVSLIMWFEDDGRDAFPKKKEDKIAYSEWQAVSAPLLPVLDGDDIGTLSGWFGLLRLGASESEPESEPKPDESLSPGSRWLEFKERHTDAQRLLLSLLMSVSSAKLLRRAGYFEDAARELLQVADSVSHYYWWANGIRSVDKFNKKWLMLVDVNKLEKGFGFWSCLLDLGLFGLCQALDYLERGAPWKPRSVEVANVEYGVGNHVPVDLVYIACSLGLGAKWERWDSSRRRRDLLARLLERTGALGLLDDARAGSDAGRSKELVCTGTQSQFRETLRSVVEETLRMHSFPVLARLRGIKLLIDDILIRPGVATGSLDAAQLARARSLSEELWRVNDQVQAPMHFTPMHLGTTLAQLWIKCRKKAHRDSMDPLELEALKRRALRCLVQSQEVISMRRAYYETISELYYLYDDFNDRQVHYNHALQMAGCEYVALMREMLRTAENELLVMISAGRASRRPRRVRRPRRPWRVRRAQRPRRRGLTRRPRCRRGWRRRGSRPPLAS</sequence>
<feature type="transmembrane region" description="Helical" evidence="2">
    <location>
        <begin position="127"/>
        <end position="148"/>
    </location>
</feature>